<keyword evidence="2" id="KW-1133">Transmembrane helix</keyword>
<feature type="compositionally biased region" description="Basic and acidic residues" evidence="1">
    <location>
        <begin position="219"/>
        <end position="228"/>
    </location>
</feature>
<feature type="domain" description="VWFC" evidence="3">
    <location>
        <begin position="20"/>
        <end position="88"/>
    </location>
</feature>
<evidence type="ECO:0000256" key="2">
    <source>
        <dbReference type="SAM" id="Phobius"/>
    </source>
</evidence>
<organism evidence="4 6">
    <name type="scientific">Macrostomum lignano</name>
    <dbReference type="NCBI Taxonomy" id="282301"/>
    <lineage>
        <taxon>Eukaryota</taxon>
        <taxon>Metazoa</taxon>
        <taxon>Spiralia</taxon>
        <taxon>Lophotrochozoa</taxon>
        <taxon>Platyhelminthes</taxon>
        <taxon>Rhabditophora</taxon>
        <taxon>Macrostomorpha</taxon>
        <taxon>Macrostomida</taxon>
        <taxon>Macrostomidae</taxon>
        <taxon>Macrostomum</taxon>
    </lineage>
</organism>
<evidence type="ECO:0000313" key="4">
    <source>
        <dbReference type="Proteomes" id="UP000095280"/>
    </source>
</evidence>
<name>A0A1I8IBR1_9PLAT</name>
<proteinExistence type="predicted"/>
<protein>
    <submittedName>
        <fullName evidence="5 6">VWFC domain-containing protein</fullName>
    </submittedName>
</protein>
<dbReference type="WBParaSite" id="maker-uti_cns_0011291-snap-gene-0.3-mRNA-1">
    <property type="protein sequence ID" value="maker-uti_cns_0011291-snap-gene-0.3-mRNA-1"/>
    <property type="gene ID" value="maker-uti_cns_0011291-snap-gene-0.3"/>
</dbReference>
<keyword evidence="4" id="KW-1185">Reference proteome</keyword>
<dbReference type="AlphaFoldDB" id="A0A1I8IBR1"/>
<keyword evidence="2" id="KW-0472">Membrane</keyword>
<evidence type="ECO:0000256" key="1">
    <source>
        <dbReference type="SAM" id="MobiDB-lite"/>
    </source>
</evidence>
<dbReference type="PANTHER" id="PTHR15256">
    <property type="entry name" value="INTEGRAL MEMBRANE PROTEIN DGCR2/IDD"/>
    <property type="match status" value="1"/>
</dbReference>
<evidence type="ECO:0000313" key="6">
    <source>
        <dbReference type="WBParaSite" id="maker-uti_cns_0011291-snap-gene-0.3-mRNA-1"/>
    </source>
</evidence>
<sequence length="255" mass="27032">MSESDSSSIYNGTTTERNYKSCISGQGELVPHGQLFYPPGFDKCTTCRCSNGEAATCHSVTCSVPAVPCPEGQEPVVTKQDCCSFACFPRGSVWDGGGRGGGKDNGMDGGGGIGTDPSGILTLSVALIAFLLAASFCALLYLLYLNRRRRYELQRALLEQQILQQSATAANAAGDLLLAPTVAASYGPFKPEHSDPPPSYWDIDPPMELASVSAAADDTEQRTRRQVDSDSACSVDCTPDNCSLERDSRCSSSAM</sequence>
<evidence type="ECO:0000259" key="3">
    <source>
        <dbReference type="PROSITE" id="PS50184"/>
    </source>
</evidence>
<accession>A0A1I8IBR1</accession>
<dbReference type="PANTHER" id="PTHR15256:SF6">
    <property type="entry name" value="INTEGRAL MEMBRANE PROTEIN DGCR2_IDD"/>
    <property type="match status" value="1"/>
</dbReference>
<keyword evidence="2" id="KW-0812">Transmembrane</keyword>
<reference evidence="5 6" key="1">
    <citation type="submission" date="2016-11" db="UniProtKB">
        <authorList>
            <consortium name="WormBaseParasite"/>
        </authorList>
    </citation>
    <scope>IDENTIFICATION</scope>
</reference>
<feature type="region of interest" description="Disordered" evidence="1">
    <location>
        <begin position="213"/>
        <end position="234"/>
    </location>
</feature>
<dbReference type="GO" id="GO:0016020">
    <property type="term" value="C:membrane"/>
    <property type="evidence" value="ECO:0007669"/>
    <property type="project" value="TreeGrafter"/>
</dbReference>
<evidence type="ECO:0000313" key="5">
    <source>
        <dbReference type="WBParaSite" id="maker-uti_cns_0003106-snap-gene-0.6-mRNA-1"/>
    </source>
</evidence>
<dbReference type="Proteomes" id="UP000095280">
    <property type="component" value="Unplaced"/>
</dbReference>
<dbReference type="InterPro" id="IPR001007">
    <property type="entry name" value="VWF_dom"/>
</dbReference>
<feature type="transmembrane region" description="Helical" evidence="2">
    <location>
        <begin position="120"/>
        <end position="145"/>
    </location>
</feature>
<dbReference type="InterPro" id="IPR042378">
    <property type="entry name" value="IDD"/>
</dbReference>
<dbReference type="PROSITE" id="PS50184">
    <property type="entry name" value="VWFC_2"/>
    <property type="match status" value="1"/>
</dbReference>
<dbReference type="WBParaSite" id="maker-uti_cns_0003106-snap-gene-0.6-mRNA-1">
    <property type="protein sequence ID" value="maker-uti_cns_0003106-snap-gene-0.6-mRNA-1"/>
    <property type="gene ID" value="maker-uti_cns_0003106-snap-gene-0.6"/>
</dbReference>
<dbReference type="SUPFAM" id="SSF57603">
    <property type="entry name" value="FnI-like domain"/>
    <property type="match status" value="1"/>
</dbReference>